<feature type="domain" description="N-acetyltransferase" evidence="2">
    <location>
        <begin position="171"/>
        <end position="198"/>
    </location>
</feature>
<sequence>MTTPNTDYSLSRATPADIPHLAAISARAFAHDANTQMKAQGQRPGAFEEGMAAGLRMWIDLPPSRCVVLKAVDRRDGQIVGWICWGICGVEVMLPPPDEGHTKNPGESAVRQSEEPKTKSNSPGHEVEATPQRDEQQAPDLEPEGAARIKEYEKMTSDHLAAFQKKIMSEGRRCLYIIAMAVDPAAQGLGVGSRMVQWGTGHGVLCWVHASEAARRLLEGQDFAEVERLTVDLDEWAVGRRPVSTGVEGKGKEGEEGEDEEGWGSIRFGIWFGRLEAYERGCSMSLLAGL</sequence>
<dbReference type="InterPro" id="IPR016181">
    <property type="entry name" value="Acyl_CoA_acyltransferase"/>
</dbReference>
<comment type="caution">
    <text evidence="3">The sequence shown here is derived from an EMBL/GenBank/DDBJ whole genome shotgun (WGS) entry which is preliminary data.</text>
</comment>
<evidence type="ECO:0000313" key="3">
    <source>
        <dbReference type="EMBL" id="KAK8044454.1"/>
    </source>
</evidence>
<name>A0ABR1TCU8_9PEZI</name>
<feature type="compositionally biased region" description="Basic and acidic residues" evidence="1">
    <location>
        <begin position="125"/>
        <end position="136"/>
    </location>
</feature>
<dbReference type="SUPFAM" id="SSF55729">
    <property type="entry name" value="Acyl-CoA N-acyltransferases (Nat)"/>
    <property type="match status" value="1"/>
</dbReference>
<dbReference type="CDD" id="cd04301">
    <property type="entry name" value="NAT_SF"/>
    <property type="match status" value="1"/>
</dbReference>
<gene>
    <name evidence="3" type="ORF">PG993_004478</name>
</gene>
<dbReference type="PANTHER" id="PTHR42791:SF2">
    <property type="entry name" value="N-ACETYLTRANSFERASE DOMAIN-CONTAINING PROTEIN"/>
    <property type="match status" value="1"/>
</dbReference>
<keyword evidence="4" id="KW-1185">Reference proteome</keyword>
<evidence type="ECO:0000313" key="4">
    <source>
        <dbReference type="Proteomes" id="UP001444661"/>
    </source>
</evidence>
<feature type="region of interest" description="Disordered" evidence="1">
    <location>
        <begin position="98"/>
        <end position="141"/>
    </location>
</feature>
<protein>
    <submittedName>
        <fullName evidence="3">Acyl-CoA N-acyltransferase</fullName>
    </submittedName>
</protein>
<accession>A0ABR1TCU8</accession>
<evidence type="ECO:0000256" key="1">
    <source>
        <dbReference type="SAM" id="MobiDB-lite"/>
    </source>
</evidence>
<dbReference type="Pfam" id="PF00583">
    <property type="entry name" value="Acetyltransf_1"/>
    <property type="match status" value="1"/>
</dbReference>
<dbReference type="Gene3D" id="3.40.630.30">
    <property type="match status" value="1"/>
</dbReference>
<proteinExistence type="predicted"/>
<dbReference type="InterPro" id="IPR052523">
    <property type="entry name" value="Trichothecene_AcTrans"/>
</dbReference>
<dbReference type="EMBL" id="JAQQWK010000003">
    <property type="protein sequence ID" value="KAK8044454.1"/>
    <property type="molecule type" value="Genomic_DNA"/>
</dbReference>
<dbReference type="Proteomes" id="UP001444661">
    <property type="component" value="Unassembled WGS sequence"/>
</dbReference>
<reference evidence="3 4" key="1">
    <citation type="submission" date="2023-01" db="EMBL/GenBank/DDBJ databases">
        <title>Analysis of 21 Apiospora genomes using comparative genomics revels a genus with tremendous synthesis potential of carbohydrate active enzymes and secondary metabolites.</title>
        <authorList>
            <person name="Sorensen T."/>
        </authorList>
    </citation>
    <scope>NUCLEOTIDE SEQUENCE [LARGE SCALE GENOMIC DNA]</scope>
    <source>
        <strain evidence="3 4">CBS 33761</strain>
    </source>
</reference>
<dbReference type="PANTHER" id="PTHR42791">
    <property type="entry name" value="GNAT FAMILY ACETYLTRANSFERASE"/>
    <property type="match status" value="1"/>
</dbReference>
<organism evidence="3 4">
    <name type="scientific">Apiospora rasikravindrae</name>
    <dbReference type="NCBI Taxonomy" id="990691"/>
    <lineage>
        <taxon>Eukaryota</taxon>
        <taxon>Fungi</taxon>
        <taxon>Dikarya</taxon>
        <taxon>Ascomycota</taxon>
        <taxon>Pezizomycotina</taxon>
        <taxon>Sordariomycetes</taxon>
        <taxon>Xylariomycetidae</taxon>
        <taxon>Amphisphaeriales</taxon>
        <taxon>Apiosporaceae</taxon>
        <taxon>Apiospora</taxon>
    </lineage>
</organism>
<evidence type="ECO:0000259" key="2">
    <source>
        <dbReference type="Pfam" id="PF00583"/>
    </source>
</evidence>
<dbReference type="InterPro" id="IPR000182">
    <property type="entry name" value="GNAT_dom"/>
</dbReference>